<evidence type="ECO:0000313" key="2">
    <source>
        <dbReference type="EMBL" id="CAB4613571.1"/>
    </source>
</evidence>
<evidence type="ECO:0000256" key="1">
    <source>
        <dbReference type="SAM" id="MobiDB-lite"/>
    </source>
</evidence>
<dbReference type="EMBL" id="CAEZVF010000002">
    <property type="protein sequence ID" value="CAB4613571.1"/>
    <property type="molecule type" value="Genomic_DNA"/>
</dbReference>
<protein>
    <submittedName>
        <fullName evidence="2">Unannotated protein</fullName>
    </submittedName>
</protein>
<name>A0A6J6HIG3_9ZZZZ</name>
<feature type="region of interest" description="Disordered" evidence="1">
    <location>
        <begin position="1"/>
        <end position="28"/>
    </location>
</feature>
<sequence>MAQGNRGVFAAAGQEQAQRAAHRDAATNHDNFSSVDRDVVAAHQFQDSTGGARQGCVDAKDQATQVHGVEAIGILVRINQFKNAIGIQAGGQWQLHDETRTSRIVIELANRCFNFVLAGSSG</sequence>
<gene>
    <name evidence="2" type="ORF">UFOPK1939_00033</name>
</gene>
<feature type="compositionally biased region" description="Low complexity" evidence="1">
    <location>
        <begin position="10"/>
        <end position="19"/>
    </location>
</feature>
<dbReference type="AlphaFoldDB" id="A0A6J6HIG3"/>
<organism evidence="2">
    <name type="scientific">freshwater metagenome</name>
    <dbReference type="NCBI Taxonomy" id="449393"/>
    <lineage>
        <taxon>unclassified sequences</taxon>
        <taxon>metagenomes</taxon>
        <taxon>ecological metagenomes</taxon>
    </lineage>
</organism>
<accession>A0A6J6HIG3</accession>
<proteinExistence type="predicted"/>
<reference evidence="2" key="1">
    <citation type="submission" date="2020-05" db="EMBL/GenBank/DDBJ databases">
        <authorList>
            <person name="Chiriac C."/>
            <person name="Salcher M."/>
            <person name="Ghai R."/>
            <person name="Kavagutti S V."/>
        </authorList>
    </citation>
    <scope>NUCLEOTIDE SEQUENCE</scope>
</reference>